<dbReference type="Proteomes" id="UP000634136">
    <property type="component" value="Unassembled WGS sequence"/>
</dbReference>
<keyword evidence="3" id="KW-1185">Reference proteome</keyword>
<accession>A0A834SMQ9</accession>
<reference evidence="2" key="1">
    <citation type="submission" date="2020-09" db="EMBL/GenBank/DDBJ databases">
        <title>Genome-Enabled Discovery of Anthraquinone Biosynthesis in Senna tora.</title>
        <authorList>
            <person name="Kang S.-H."/>
            <person name="Pandey R.P."/>
            <person name="Lee C.-M."/>
            <person name="Sim J.-S."/>
            <person name="Jeong J.-T."/>
            <person name="Choi B.-S."/>
            <person name="Jung M."/>
            <person name="Ginzburg D."/>
            <person name="Zhao K."/>
            <person name="Won S.Y."/>
            <person name="Oh T.-J."/>
            <person name="Yu Y."/>
            <person name="Kim N.-H."/>
            <person name="Lee O.R."/>
            <person name="Lee T.-H."/>
            <person name="Bashyal P."/>
            <person name="Kim T.-S."/>
            <person name="Lee W.-H."/>
            <person name="Kawkins C."/>
            <person name="Kim C.-K."/>
            <person name="Kim J.S."/>
            <person name="Ahn B.O."/>
            <person name="Rhee S.Y."/>
            <person name="Sohng J.K."/>
        </authorList>
    </citation>
    <scope>NUCLEOTIDE SEQUENCE</scope>
    <source>
        <tissue evidence="2">Leaf</tissue>
    </source>
</reference>
<dbReference type="EMBL" id="JAAIUW010000012">
    <property type="protein sequence ID" value="KAF7807323.1"/>
    <property type="molecule type" value="Genomic_DNA"/>
</dbReference>
<feature type="region of interest" description="Disordered" evidence="1">
    <location>
        <begin position="50"/>
        <end position="71"/>
    </location>
</feature>
<name>A0A834SMQ9_9FABA</name>
<organism evidence="2 3">
    <name type="scientific">Senna tora</name>
    <dbReference type="NCBI Taxonomy" id="362788"/>
    <lineage>
        <taxon>Eukaryota</taxon>
        <taxon>Viridiplantae</taxon>
        <taxon>Streptophyta</taxon>
        <taxon>Embryophyta</taxon>
        <taxon>Tracheophyta</taxon>
        <taxon>Spermatophyta</taxon>
        <taxon>Magnoliopsida</taxon>
        <taxon>eudicotyledons</taxon>
        <taxon>Gunneridae</taxon>
        <taxon>Pentapetalae</taxon>
        <taxon>rosids</taxon>
        <taxon>fabids</taxon>
        <taxon>Fabales</taxon>
        <taxon>Fabaceae</taxon>
        <taxon>Caesalpinioideae</taxon>
        <taxon>Cassia clade</taxon>
        <taxon>Senna</taxon>
    </lineage>
</organism>
<proteinExistence type="predicted"/>
<evidence type="ECO:0000313" key="2">
    <source>
        <dbReference type="EMBL" id="KAF7807323.1"/>
    </source>
</evidence>
<protein>
    <submittedName>
        <fullName evidence="2">Serine/threonine-protein phosphatase 7 long form-like protein</fullName>
    </submittedName>
</protein>
<evidence type="ECO:0000313" key="3">
    <source>
        <dbReference type="Proteomes" id="UP000634136"/>
    </source>
</evidence>
<comment type="caution">
    <text evidence="2">The sequence shown here is derived from an EMBL/GenBank/DDBJ whole genome shotgun (WGS) entry which is preliminary data.</text>
</comment>
<evidence type="ECO:0000256" key="1">
    <source>
        <dbReference type="SAM" id="MobiDB-lite"/>
    </source>
</evidence>
<sequence length="316" mass="33390">MLVVLVHLLGSQPGKLSSRSPSLRLHHGVHFGLEHAFGLLGTNPSMLDAGEGNCQGNPGPPHGHLHKDKKEAARDCPFPTGLGLDVDLFGGELAALRLHSGFGMVASHPIAQSPTASLSVHGVAGSSQIQERAIEIDVDSAFVPLIPCLFIPVSQTHIMHDREVAQRSWNRLGRAIVKIPYHLQQGPIEVGKCLLGGHGEVASMVLILGICPKPKHAIVTDNWWMSCRASSILRANAISTAVCITACTPRGNFGRVYAGSGISTNSLIVVAPSSSVVVGEVQRPAIPCTAHASVCTRPVGSGKYASRDATSRRVHE</sequence>
<dbReference type="AlphaFoldDB" id="A0A834SMQ9"/>
<gene>
    <name evidence="2" type="ORF">G2W53_039484</name>
</gene>